<evidence type="ECO:0000259" key="5">
    <source>
        <dbReference type="PROSITE" id="PS50893"/>
    </source>
</evidence>
<keyword evidence="2" id="KW-0547">Nucleotide-binding</keyword>
<dbReference type="InterPro" id="IPR013611">
    <property type="entry name" value="Transp-assoc_OB_typ2"/>
</dbReference>
<dbReference type="EMBL" id="JANCPR020000009">
    <property type="protein sequence ID" value="MDJ1132590.1"/>
    <property type="molecule type" value="Genomic_DNA"/>
</dbReference>
<evidence type="ECO:0000256" key="3">
    <source>
        <dbReference type="ARBA" id="ARBA00022840"/>
    </source>
</evidence>
<gene>
    <name evidence="6" type="ORF">NMN56_011640</name>
</gene>
<dbReference type="SMART" id="SM00382">
    <property type="entry name" value="AAA"/>
    <property type="match status" value="1"/>
</dbReference>
<evidence type="ECO:0000313" key="7">
    <source>
        <dbReference type="Proteomes" id="UP001214441"/>
    </source>
</evidence>
<keyword evidence="1" id="KW-0813">Transport</keyword>
<dbReference type="InterPro" id="IPR017871">
    <property type="entry name" value="ABC_transporter-like_CS"/>
</dbReference>
<feature type="region of interest" description="Disordered" evidence="4">
    <location>
        <begin position="249"/>
        <end position="338"/>
    </location>
</feature>
<dbReference type="PROSITE" id="PS00211">
    <property type="entry name" value="ABC_TRANSPORTER_1"/>
    <property type="match status" value="1"/>
</dbReference>
<dbReference type="InterPro" id="IPR050093">
    <property type="entry name" value="ABC_SmlMolc_Importer"/>
</dbReference>
<evidence type="ECO:0000256" key="1">
    <source>
        <dbReference type="ARBA" id="ARBA00022448"/>
    </source>
</evidence>
<dbReference type="InterPro" id="IPR008995">
    <property type="entry name" value="Mo/tungstate-bd_C_term_dom"/>
</dbReference>
<accession>A0ABT6ZU58</accession>
<feature type="compositionally biased region" description="Gly residues" evidence="4">
    <location>
        <begin position="253"/>
        <end position="273"/>
    </location>
</feature>
<sequence>MTITLSGVSKTFGDFTAVHPLDLTIPEGSFFALLGASGCGKTTTLRMIAGLEEPTSGSILLGEEDITRLPPHERPVNTVFQNYALFPHLDVKENVAFGLRRRGVKSVSKQVAEILDLVQLGELSRRKPLQLSGGQQQRVALARALINRPRVLLLDEPLGALDLKLRRQMQLELKRIQVEVGITFVHVTHDQEEAMTMADRVAVMYGGKVEQLGPPAELYEHPRSTFVANFLGTSNLFEAEIVFREAGRREGASGAGAGNGEGTGSGRAKGSGEGTVVAGAKGTGKGKGVGEAKGIAEGKDVGEGEAEASAAAAGRASGEVSHAGQDSSSGASVGGELQVKVPGGDDLLRLPLDRCAAGETEAGGKVLIGVRPEKITLAHTDDAGSVPEGRNRLTGRITDASYLGVSLQYVVETSACPELTVYEQNIERDTRLVPGEQVVLHWRPAHTFALDAAQDVAAGEEAL</sequence>
<proteinExistence type="predicted"/>
<dbReference type="PANTHER" id="PTHR42781:SF4">
    <property type="entry name" value="SPERMIDINE_PUTRESCINE IMPORT ATP-BINDING PROTEIN POTA"/>
    <property type="match status" value="1"/>
</dbReference>
<comment type="caution">
    <text evidence="6">The sequence shown here is derived from an EMBL/GenBank/DDBJ whole genome shotgun (WGS) entry which is preliminary data.</text>
</comment>
<protein>
    <submittedName>
        <fullName evidence="6">ABC transporter ATP-binding protein</fullName>
    </submittedName>
</protein>
<organism evidence="6 7">
    <name type="scientific">Streptomyces iconiensis</name>
    <dbReference type="NCBI Taxonomy" id="1384038"/>
    <lineage>
        <taxon>Bacteria</taxon>
        <taxon>Bacillati</taxon>
        <taxon>Actinomycetota</taxon>
        <taxon>Actinomycetes</taxon>
        <taxon>Kitasatosporales</taxon>
        <taxon>Streptomycetaceae</taxon>
        <taxon>Streptomyces</taxon>
    </lineage>
</organism>
<evidence type="ECO:0000256" key="2">
    <source>
        <dbReference type="ARBA" id="ARBA00022741"/>
    </source>
</evidence>
<dbReference type="SUPFAM" id="SSF52540">
    <property type="entry name" value="P-loop containing nucleoside triphosphate hydrolases"/>
    <property type="match status" value="1"/>
</dbReference>
<feature type="compositionally biased region" description="Basic and acidic residues" evidence="4">
    <location>
        <begin position="288"/>
        <end position="302"/>
    </location>
</feature>
<dbReference type="SUPFAM" id="SSF50331">
    <property type="entry name" value="MOP-like"/>
    <property type="match status" value="1"/>
</dbReference>
<dbReference type="Pfam" id="PF00005">
    <property type="entry name" value="ABC_tran"/>
    <property type="match status" value="1"/>
</dbReference>
<dbReference type="InterPro" id="IPR027417">
    <property type="entry name" value="P-loop_NTPase"/>
</dbReference>
<evidence type="ECO:0000256" key="4">
    <source>
        <dbReference type="SAM" id="MobiDB-lite"/>
    </source>
</evidence>
<dbReference type="RefSeq" id="WP_274044064.1">
    <property type="nucleotide sequence ID" value="NZ_JANCPR020000009.1"/>
</dbReference>
<dbReference type="PROSITE" id="PS50893">
    <property type="entry name" value="ABC_TRANSPORTER_2"/>
    <property type="match status" value="1"/>
</dbReference>
<dbReference type="Proteomes" id="UP001214441">
    <property type="component" value="Unassembled WGS sequence"/>
</dbReference>
<reference evidence="6 7" key="1">
    <citation type="submission" date="2023-05" db="EMBL/GenBank/DDBJ databases">
        <title>Streptantibioticus silvisoli sp. nov., acidotolerant actinomycetes 1 from pine litter.</title>
        <authorList>
            <person name="Swiecimska M."/>
            <person name="Golinska P."/>
            <person name="Sangal V."/>
            <person name="Wachnowicz B."/>
            <person name="Goodfellow M."/>
        </authorList>
    </citation>
    <scope>NUCLEOTIDE SEQUENCE [LARGE SCALE GENOMIC DNA]</scope>
    <source>
        <strain evidence="6 7">DSM 42109</strain>
    </source>
</reference>
<dbReference type="GO" id="GO:0005524">
    <property type="term" value="F:ATP binding"/>
    <property type="evidence" value="ECO:0007669"/>
    <property type="project" value="UniProtKB-KW"/>
</dbReference>
<feature type="domain" description="ABC transporter" evidence="5">
    <location>
        <begin position="3"/>
        <end position="231"/>
    </location>
</feature>
<feature type="compositionally biased region" description="Low complexity" evidence="4">
    <location>
        <begin position="307"/>
        <end position="319"/>
    </location>
</feature>
<dbReference type="PANTHER" id="PTHR42781">
    <property type="entry name" value="SPERMIDINE/PUTRESCINE IMPORT ATP-BINDING PROTEIN POTA"/>
    <property type="match status" value="1"/>
</dbReference>
<name>A0ABT6ZU58_9ACTN</name>
<keyword evidence="3 6" id="KW-0067">ATP-binding</keyword>
<dbReference type="InterPro" id="IPR003593">
    <property type="entry name" value="AAA+_ATPase"/>
</dbReference>
<keyword evidence="7" id="KW-1185">Reference proteome</keyword>
<evidence type="ECO:0000313" key="6">
    <source>
        <dbReference type="EMBL" id="MDJ1132590.1"/>
    </source>
</evidence>
<dbReference type="InterPro" id="IPR003439">
    <property type="entry name" value="ABC_transporter-like_ATP-bd"/>
</dbReference>
<dbReference type="Gene3D" id="3.40.50.300">
    <property type="entry name" value="P-loop containing nucleotide triphosphate hydrolases"/>
    <property type="match status" value="1"/>
</dbReference>
<dbReference type="Pfam" id="PF08402">
    <property type="entry name" value="TOBE_2"/>
    <property type="match status" value="1"/>
</dbReference>